<comment type="function">
    <text evidence="2 12">NAD-binding protein involved in the addition of a carboxymethylaminomethyl (cmnm) group at the wobble position (U34) of certain tRNAs, forming tRNA-cmnm(5)s(2)U34.</text>
</comment>
<dbReference type="Proteomes" id="UP000236151">
    <property type="component" value="Unassembled WGS sequence"/>
</dbReference>
<dbReference type="KEGG" id="cthd:CDO33_19820"/>
<dbReference type="SMART" id="SM01228">
    <property type="entry name" value="GIDA_assoc_3"/>
    <property type="match status" value="1"/>
</dbReference>
<accession>A0A2K2F7J8</accession>
<comment type="subunit">
    <text evidence="10 12">Homodimer. Heterotetramer of two MnmE and two MnmG subunits.</text>
</comment>
<comment type="subcellular location">
    <subcellularLocation>
        <location evidence="12">Cytoplasm</location>
    </subcellularLocation>
</comment>
<dbReference type="GO" id="GO:0002098">
    <property type="term" value="P:tRNA wobble uridine modification"/>
    <property type="evidence" value="ECO:0007669"/>
    <property type="project" value="InterPro"/>
</dbReference>
<dbReference type="Pfam" id="PF21680">
    <property type="entry name" value="GIDA_C_1st"/>
    <property type="match status" value="1"/>
</dbReference>
<dbReference type="Pfam" id="PF13932">
    <property type="entry name" value="SAM_GIDA_C"/>
    <property type="match status" value="1"/>
</dbReference>
<sequence>MEYFAGEYDVIVVGGGHAGCEAALASARMGCKTAVFAINLDSIANMPCNPSIGGTAKGHLVREIDALGGEMGKNTDKTFIQSKILNSAKGPAVFSLRAQADRRRYQMEMKHTLEKQENLDVKQGEIVELLTTEDKRKITGVKTHTGAVYNCKAVILATGTFLKGRIIIGDVSYSGGPDGLFPANKLSDSMKELGIELLRFKTGTPARINRRSIDFSKMEEQPGDERIVPFSFETDEIEKEQVSCWLTYTTEETHRIIRENLHRSPLYSGDIKGVGPRYCPSIEDKVVRFADKERHQVFVEPMGLDTEEMYLQGVSTSLPEDVQIKLMRSIPGLENVSVMRSAYAIEYDCIDATQLKLSLEFKNIDGLFSAGQINGSSGYEEAAAQGLMAGINAALKIKGKEPLILDRSQAYIGVLIDDLVTKGTKEPYRMMTSRAEYRLLLRQDNADLRLTPIGYAIGLISDERYRRFEEKRNQIAEEIERVEKTVIAPRENVNRFLESRKSTPIKSGVKLAELLRRPELSYDDLAEIDEGRPALSRAVREQVEISVKYEGYIKRQMQQVEQFKKLENRRLPKDIDYMAIEGIRIEARQKLDKIRPDSVGQASRITGVSPADINVLLIYLEQSKHGRKNP</sequence>
<dbReference type="FunFam" id="3.50.50.60:FF:000002">
    <property type="entry name" value="tRNA uridine 5-carboxymethylaminomethyl modification enzyme MnmG"/>
    <property type="match status" value="1"/>
</dbReference>
<evidence type="ECO:0000256" key="9">
    <source>
        <dbReference type="ARBA" id="ARBA00023027"/>
    </source>
</evidence>
<dbReference type="InterPro" id="IPR049312">
    <property type="entry name" value="GIDA_C_N"/>
</dbReference>
<dbReference type="Pfam" id="PF01134">
    <property type="entry name" value="GIDA"/>
    <property type="match status" value="1"/>
</dbReference>
<dbReference type="Gene3D" id="1.10.10.1800">
    <property type="entry name" value="tRNA uridine 5-carboxymethylaminomethyl modification enzyme MnmG/GidA"/>
    <property type="match status" value="1"/>
</dbReference>
<keyword evidence="6 12" id="KW-0285">Flavoprotein</keyword>
<feature type="binding site" evidence="12">
    <location>
        <begin position="275"/>
        <end position="289"/>
    </location>
    <ligand>
        <name>NAD(+)</name>
        <dbReference type="ChEBI" id="CHEBI:57540"/>
    </ligand>
</feature>
<name>A0A2K2F7J8_9CLOT</name>
<reference evidence="14 15" key="1">
    <citation type="submission" date="2017-06" db="EMBL/GenBank/DDBJ databases">
        <title>Investigating the central metabolism of Clostridium thermosuccinogenes.</title>
        <authorList>
            <person name="Koendjbiharie J.G."/>
            <person name="van Kranenburg R."/>
        </authorList>
    </citation>
    <scope>NUCLEOTIDE SEQUENCE [LARGE SCALE GENOMIC DNA]</scope>
    <source>
        <strain evidence="14 15">DSM 5806</strain>
    </source>
</reference>
<evidence type="ECO:0000256" key="7">
    <source>
        <dbReference type="ARBA" id="ARBA00022694"/>
    </source>
</evidence>
<evidence type="ECO:0000313" key="15">
    <source>
        <dbReference type="Proteomes" id="UP000236151"/>
    </source>
</evidence>
<dbReference type="InterPro" id="IPR040131">
    <property type="entry name" value="MnmG_N"/>
</dbReference>
<dbReference type="InterPro" id="IPR036188">
    <property type="entry name" value="FAD/NAD-bd_sf"/>
</dbReference>
<dbReference type="InterPro" id="IPR026904">
    <property type="entry name" value="MnmG_C"/>
</dbReference>
<evidence type="ECO:0000256" key="1">
    <source>
        <dbReference type="ARBA" id="ARBA00001974"/>
    </source>
</evidence>
<comment type="caution">
    <text evidence="12">Lacks conserved residue(s) required for the propagation of feature annotation.</text>
</comment>
<evidence type="ECO:0000256" key="6">
    <source>
        <dbReference type="ARBA" id="ARBA00022630"/>
    </source>
</evidence>
<keyword evidence="9 12" id="KW-0520">NAD</keyword>
<feature type="binding site" evidence="12">
    <location>
        <begin position="14"/>
        <end position="19"/>
    </location>
    <ligand>
        <name>FAD</name>
        <dbReference type="ChEBI" id="CHEBI:57692"/>
    </ligand>
</feature>
<evidence type="ECO:0000256" key="2">
    <source>
        <dbReference type="ARBA" id="ARBA00003717"/>
    </source>
</evidence>
<evidence type="ECO:0000313" key="14">
    <source>
        <dbReference type="EMBL" id="PNT95333.1"/>
    </source>
</evidence>
<keyword evidence="8 12" id="KW-0274">FAD</keyword>
<comment type="cofactor">
    <cofactor evidence="1 12">
        <name>FAD</name>
        <dbReference type="ChEBI" id="CHEBI:57692"/>
    </cofactor>
</comment>
<dbReference type="PANTHER" id="PTHR11806:SF0">
    <property type="entry name" value="PROTEIN MTO1 HOMOLOG, MITOCHONDRIAL"/>
    <property type="match status" value="1"/>
</dbReference>
<dbReference type="PRINTS" id="PR00411">
    <property type="entry name" value="PNDRDTASEI"/>
</dbReference>
<dbReference type="InterPro" id="IPR004416">
    <property type="entry name" value="MnmG"/>
</dbReference>
<evidence type="ECO:0000256" key="10">
    <source>
        <dbReference type="ARBA" id="ARBA00025948"/>
    </source>
</evidence>
<dbReference type="AlphaFoldDB" id="A0A2K2F7J8"/>
<protein>
    <recommendedName>
        <fullName evidence="4 12">tRNA uridine 5-carboxymethylaminomethyl modification enzyme MnmG</fullName>
    </recommendedName>
    <alternativeName>
        <fullName evidence="11 12">Glucose-inhibited division protein A</fullName>
    </alternativeName>
</protein>
<evidence type="ECO:0000259" key="13">
    <source>
        <dbReference type="SMART" id="SM01228"/>
    </source>
</evidence>
<dbReference type="InterPro" id="IPR020595">
    <property type="entry name" value="MnmG-rel_CS"/>
</dbReference>
<dbReference type="PROSITE" id="PS01281">
    <property type="entry name" value="GIDA_2"/>
    <property type="match status" value="1"/>
</dbReference>
<dbReference type="PANTHER" id="PTHR11806">
    <property type="entry name" value="GLUCOSE INHIBITED DIVISION PROTEIN A"/>
    <property type="match status" value="1"/>
</dbReference>
<keyword evidence="7 12" id="KW-0819">tRNA processing</keyword>
<evidence type="ECO:0000256" key="12">
    <source>
        <dbReference type="HAMAP-Rule" id="MF_00129"/>
    </source>
</evidence>
<evidence type="ECO:0000256" key="5">
    <source>
        <dbReference type="ARBA" id="ARBA00022490"/>
    </source>
</evidence>
<keyword evidence="15" id="KW-1185">Reference proteome</keyword>
<dbReference type="FunFam" id="1.10.10.1800:FF:000001">
    <property type="entry name" value="tRNA uridine 5-carboxymethylaminomethyl modification enzyme MnmG"/>
    <property type="match status" value="1"/>
</dbReference>
<dbReference type="Gene3D" id="1.10.150.570">
    <property type="entry name" value="GidA associated domain, C-terminal subdomain"/>
    <property type="match status" value="1"/>
</dbReference>
<comment type="similarity">
    <text evidence="3 12">Belongs to the MnmG family.</text>
</comment>
<dbReference type="HAMAP" id="MF_00129">
    <property type="entry name" value="MnmG_GidA"/>
    <property type="match status" value="1"/>
</dbReference>
<dbReference type="InterPro" id="IPR002218">
    <property type="entry name" value="MnmG-rel"/>
</dbReference>
<evidence type="ECO:0000256" key="3">
    <source>
        <dbReference type="ARBA" id="ARBA00007653"/>
    </source>
</evidence>
<dbReference type="EMBL" id="NIOJ01000069">
    <property type="protein sequence ID" value="PNT95333.1"/>
    <property type="molecule type" value="Genomic_DNA"/>
</dbReference>
<feature type="domain" description="tRNA uridine 5-carboxymethylaminomethyl modification enzyme C-terminal subdomain" evidence="13">
    <location>
        <begin position="547"/>
        <end position="618"/>
    </location>
</feature>
<dbReference type="Gene3D" id="3.50.50.60">
    <property type="entry name" value="FAD/NAD(P)-binding domain"/>
    <property type="match status" value="2"/>
</dbReference>
<comment type="caution">
    <text evidence="14">The sequence shown here is derived from an EMBL/GenBank/DDBJ whole genome shotgun (WGS) entry which is preliminary data.</text>
</comment>
<gene>
    <name evidence="12" type="primary">mnmG</name>
    <name evidence="12" type="synonym">gidA</name>
    <name evidence="14" type="ORF">CDQ84_17290</name>
</gene>
<dbReference type="RefSeq" id="WP_103082994.1">
    <property type="nucleotide sequence ID" value="NZ_CP021850.1"/>
</dbReference>
<dbReference type="GO" id="GO:0050660">
    <property type="term" value="F:flavin adenine dinucleotide binding"/>
    <property type="evidence" value="ECO:0007669"/>
    <property type="project" value="UniProtKB-UniRule"/>
</dbReference>
<dbReference type="OrthoDB" id="9815560at2"/>
<dbReference type="PRINTS" id="PR00368">
    <property type="entry name" value="FADPNR"/>
</dbReference>
<dbReference type="GO" id="GO:0005829">
    <property type="term" value="C:cytosol"/>
    <property type="evidence" value="ECO:0007669"/>
    <property type="project" value="TreeGrafter"/>
</dbReference>
<evidence type="ECO:0000256" key="11">
    <source>
        <dbReference type="ARBA" id="ARBA00031800"/>
    </source>
</evidence>
<proteinExistence type="inferred from homology"/>
<dbReference type="SUPFAM" id="SSF51905">
    <property type="entry name" value="FAD/NAD(P)-binding domain"/>
    <property type="match status" value="1"/>
</dbReference>
<dbReference type="NCBIfam" id="TIGR00136">
    <property type="entry name" value="mnmG_gidA"/>
    <property type="match status" value="1"/>
</dbReference>
<evidence type="ECO:0000256" key="4">
    <source>
        <dbReference type="ARBA" id="ARBA00020461"/>
    </source>
</evidence>
<dbReference type="InterPro" id="IPR047001">
    <property type="entry name" value="MnmG_C_subdom"/>
</dbReference>
<dbReference type="InterPro" id="IPR044920">
    <property type="entry name" value="MnmG_C_subdom_sf"/>
</dbReference>
<dbReference type="GO" id="GO:0030488">
    <property type="term" value="P:tRNA methylation"/>
    <property type="evidence" value="ECO:0007669"/>
    <property type="project" value="TreeGrafter"/>
</dbReference>
<dbReference type="FunFam" id="1.10.150.570:FF:000001">
    <property type="entry name" value="tRNA uridine 5-carboxymethylaminomethyl modification enzyme MnmG"/>
    <property type="match status" value="1"/>
</dbReference>
<evidence type="ECO:0000256" key="8">
    <source>
        <dbReference type="ARBA" id="ARBA00022827"/>
    </source>
</evidence>
<keyword evidence="5 12" id="KW-0963">Cytoplasm</keyword>
<dbReference type="PROSITE" id="PS01280">
    <property type="entry name" value="GIDA_1"/>
    <property type="match status" value="1"/>
</dbReference>
<organism evidence="14 15">
    <name type="scientific">Clostridium thermosuccinogenes</name>
    <dbReference type="NCBI Taxonomy" id="84032"/>
    <lineage>
        <taxon>Bacteria</taxon>
        <taxon>Bacillati</taxon>
        <taxon>Bacillota</taxon>
        <taxon>Clostridia</taxon>
        <taxon>Eubacteriales</taxon>
        <taxon>Clostridiaceae</taxon>
        <taxon>Clostridium</taxon>
    </lineage>
</organism>